<dbReference type="Pfam" id="PF08263">
    <property type="entry name" value="LRRNT_2"/>
    <property type="match status" value="1"/>
</dbReference>
<dbReference type="CDD" id="cd14066">
    <property type="entry name" value="STKc_IRAK"/>
    <property type="match status" value="1"/>
</dbReference>
<comment type="similarity">
    <text evidence="3">Belongs to the RLP family.</text>
</comment>
<evidence type="ECO:0000256" key="19">
    <source>
        <dbReference type="ARBA" id="ARBA00023180"/>
    </source>
</evidence>
<evidence type="ECO:0000256" key="18">
    <source>
        <dbReference type="ARBA" id="ARBA00023170"/>
    </source>
</evidence>
<feature type="chain" id="PRO_5034674084" description="non-specific serine/threonine protein kinase" evidence="25">
    <location>
        <begin position="26"/>
        <end position="1177"/>
    </location>
</feature>
<dbReference type="InterPro" id="IPR013784">
    <property type="entry name" value="Carb-bd-like_fold"/>
</dbReference>
<dbReference type="AlphaFoldDB" id="A0A8B8L9A2"/>
<dbReference type="InterPro" id="IPR011009">
    <property type="entry name" value="Kinase-like_dom_sf"/>
</dbReference>
<feature type="domain" description="Protein kinase" evidence="26">
    <location>
        <begin position="670"/>
        <end position="935"/>
    </location>
</feature>
<feature type="transmembrane region" description="Helical" evidence="24">
    <location>
        <begin position="615"/>
        <end position="638"/>
    </location>
</feature>
<keyword evidence="9" id="KW-0808">Transferase</keyword>
<dbReference type="GO" id="GO:0005524">
    <property type="term" value="F:ATP binding"/>
    <property type="evidence" value="ECO:0007669"/>
    <property type="project" value="UniProtKB-UniRule"/>
</dbReference>
<dbReference type="GO" id="GO:0033612">
    <property type="term" value="F:receptor serine/threonine kinase binding"/>
    <property type="evidence" value="ECO:0007669"/>
    <property type="project" value="TreeGrafter"/>
</dbReference>
<keyword evidence="19" id="KW-0325">Glycoprotein</keyword>
<dbReference type="CDD" id="cd05467">
    <property type="entry name" value="CBM20"/>
    <property type="match status" value="1"/>
</dbReference>
<evidence type="ECO:0000256" key="15">
    <source>
        <dbReference type="ARBA" id="ARBA00022840"/>
    </source>
</evidence>
<dbReference type="SMART" id="SM01065">
    <property type="entry name" value="CBM_2"/>
    <property type="match status" value="1"/>
</dbReference>
<dbReference type="Gene3D" id="3.30.200.20">
    <property type="entry name" value="Phosphorylase Kinase, domain 1"/>
    <property type="match status" value="1"/>
</dbReference>
<evidence type="ECO:0000256" key="9">
    <source>
        <dbReference type="ARBA" id="ARBA00022679"/>
    </source>
</evidence>
<keyword evidence="17 24" id="KW-0472">Membrane</keyword>
<keyword evidence="13 22" id="KW-0547">Nucleotide-binding</keyword>
<dbReference type="Pfam" id="PF00686">
    <property type="entry name" value="CBM_20"/>
    <property type="match status" value="1"/>
</dbReference>
<keyword evidence="6" id="KW-0723">Serine/threonine-protein kinase</keyword>
<dbReference type="KEGG" id="aprc:113862431"/>
<evidence type="ECO:0000256" key="21">
    <source>
        <dbReference type="ARBA" id="ARBA00048679"/>
    </source>
</evidence>
<evidence type="ECO:0000256" key="14">
    <source>
        <dbReference type="ARBA" id="ARBA00022777"/>
    </source>
</evidence>
<evidence type="ECO:0000256" key="7">
    <source>
        <dbReference type="ARBA" id="ARBA00022553"/>
    </source>
</evidence>
<dbReference type="InterPro" id="IPR002044">
    <property type="entry name" value="CBM20"/>
</dbReference>
<evidence type="ECO:0000256" key="17">
    <source>
        <dbReference type="ARBA" id="ARBA00023136"/>
    </source>
</evidence>
<dbReference type="SUPFAM" id="SSF56112">
    <property type="entry name" value="Protein kinase-like (PK-like)"/>
    <property type="match status" value="1"/>
</dbReference>
<reference evidence="29" key="2">
    <citation type="submission" date="2025-08" db="UniProtKB">
        <authorList>
            <consortium name="RefSeq"/>
        </authorList>
    </citation>
    <scope>IDENTIFICATION</scope>
    <source>
        <tissue evidence="29">Young leaves</tissue>
    </source>
</reference>
<evidence type="ECO:0000256" key="23">
    <source>
        <dbReference type="SAM" id="MobiDB-lite"/>
    </source>
</evidence>
<sequence length="1177" mass="129085">MSNSYGFQFLCGILLLFMKTSQNSATAATMQGNETDLHTLLDFKSRIVHDPYDIMSLWNDSTHHCNWVGITCNNSNGRVMYLILENKALAGTVPPSIGNLTFLTRLNLRNSSFHGEFPQEVGHLQFLRHLNIGYNSFGGSLPSNLSHCKELSILSAGHNNFTGTIPPWMGNSSSLSLVNLAVNNLHGSIPNSLNGNYLSGTIPPSIFNISSLHFFTVSQNHLHGNIPFDVGYTLPKLETFAGGVNYFTGPIPVSLSNASRLKILDFAENNLTGTIPKNLGRLPHLIRLNFDVNRLGTWKAGDLNFLASLVNCSALEVLGLAENSFGGELPSSIANLSTQLNILTLGSNAIHGSIPTGIGNLANLTVLGLEENSLSRSVPDSIGMLQKLERLDLNANNFFGLIPSSFGNLTRLTMLFMEENNFEGSIPTSLGKCQSLSLLNFSHNMLNGTIPRQVIALSSLSIYLDLSHNALIGSVPIEVGKLINLEELDLSENKLSGMIPSSLGSCISLEWLHLQGNFFEGNIPSTIQNLRGLQDIDMSSNNLFGEIPEFLGEFKVLEHLNLSYNDFEGKVPLNGIFKSVTSFSMYGNSKLCGGVPELYLPACTIKKSSSLGPKVVILVAIALVFLLLLSCFLTSIVVKRARKRSYRLASTKGLVLPMSYSELAECTCGFSQDNLIGSGSFGSVYKGTLSSDGSSFAVKVLNLQQKGASRSFFDECHVLRSIRHRNLLKIITAISSVDYQGNDFKALVFEFMPNGSLEDWLHPIDNTKTLTFIQRLNIAIDVGCALEYLHHFCETPIVHCDIKPSNVLLDNDMVAHVGDFGLATFLFEESSSFSKHSTMSTILRGSIGYIPPEYGMGGHPSAMGDIYSYGILLLEVFTRKRPTDEKFEGSIGIQQFAALALPNNAMNIIDPLLLSEQESEANIEGCLVPVLHLGVSCSTTSPSERKPMTVVVNKLHAIKNSLGNGTFAPKCSAYGTNRPPFCLSPNDKKGCNFPFLKLVPNKGIHTLHAVPSKTQVDLDSLINQAQTKDEPRTVHVKFQLIRICNYGEHFQVVGDDPMFGSWNPSKAVPMTWSEGHIWTVEQDIPVGKSIQFKFILKRKQGDIVWQPGPDRIIHTWESMHCVTVCEDWDNAQLQKITEESQNASSNEEPKTESEKANSVLPKEKHKSNAPKVLKNTC</sequence>
<dbReference type="SMART" id="SM00220">
    <property type="entry name" value="S_TKc"/>
    <property type="match status" value="1"/>
</dbReference>
<proteinExistence type="inferred from homology"/>
<dbReference type="PANTHER" id="PTHR48056">
    <property type="entry name" value="LRR RECEPTOR-LIKE SERINE/THREONINE-PROTEIN KINASE-RELATED"/>
    <property type="match status" value="1"/>
</dbReference>
<dbReference type="PANTHER" id="PTHR48056:SF89">
    <property type="entry name" value="OS06G0585982 PROTEIN"/>
    <property type="match status" value="1"/>
</dbReference>
<dbReference type="SMART" id="SM00369">
    <property type="entry name" value="LRR_TYP"/>
    <property type="match status" value="6"/>
</dbReference>
<evidence type="ECO:0000256" key="12">
    <source>
        <dbReference type="ARBA" id="ARBA00022737"/>
    </source>
</evidence>
<dbReference type="OrthoDB" id="676979at2759"/>
<dbReference type="Gene3D" id="2.60.40.10">
    <property type="entry name" value="Immunoglobulins"/>
    <property type="match status" value="1"/>
</dbReference>
<dbReference type="InterPro" id="IPR017441">
    <property type="entry name" value="Protein_kinase_ATP_BS"/>
</dbReference>
<accession>A0A8B8L9A2</accession>
<comment type="catalytic activity">
    <reaction evidence="20">
        <text>L-threonyl-[protein] + ATP = O-phospho-L-threonyl-[protein] + ADP + H(+)</text>
        <dbReference type="Rhea" id="RHEA:46608"/>
        <dbReference type="Rhea" id="RHEA-COMP:11060"/>
        <dbReference type="Rhea" id="RHEA-COMP:11605"/>
        <dbReference type="ChEBI" id="CHEBI:15378"/>
        <dbReference type="ChEBI" id="CHEBI:30013"/>
        <dbReference type="ChEBI" id="CHEBI:30616"/>
        <dbReference type="ChEBI" id="CHEBI:61977"/>
        <dbReference type="ChEBI" id="CHEBI:456216"/>
        <dbReference type="EC" id="2.7.11.1"/>
    </reaction>
</comment>
<evidence type="ECO:0000256" key="24">
    <source>
        <dbReference type="SAM" id="Phobius"/>
    </source>
</evidence>
<dbReference type="SUPFAM" id="SSF52058">
    <property type="entry name" value="L domain-like"/>
    <property type="match status" value="2"/>
</dbReference>
<evidence type="ECO:0000259" key="27">
    <source>
        <dbReference type="PROSITE" id="PS51166"/>
    </source>
</evidence>
<dbReference type="Pfam" id="PF13855">
    <property type="entry name" value="LRR_8"/>
    <property type="match status" value="2"/>
</dbReference>
<keyword evidence="12" id="KW-0677">Repeat</keyword>
<evidence type="ECO:0000313" key="28">
    <source>
        <dbReference type="Proteomes" id="UP000694853"/>
    </source>
</evidence>
<keyword evidence="5" id="KW-1003">Cell membrane</keyword>
<dbReference type="InterPro" id="IPR013783">
    <property type="entry name" value="Ig-like_fold"/>
</dbReference>
<dbReference type="InterPro" id="IPR032675">
    <property type="entry name" value="LRR_dom_sf"/>
</dbReference>
<keyword evidence="16 24" id="KW-1133">Transmembrane helix</keyword>
<dbReference type="InterPro" id="IPR013210">
    <property type="entry name" value="LRR_N_plant-typ"/>
</dbReference>
<evidence type="ECO:0000256" key="11">
    <source>
        <dbReference type="ARBA" id="ARBA00022729"/>
    </source>
</evidence>
<dbReference type="RefSeq" id="XP_027351319.1">
    <property type="nucleotide sequence ID" value="XM_027495518.1"/>
</dbReference>
<dbReference type="SUPFAM" id="SSF49452">
    <property type="entry name" value="Starch-binding domain-like"/>
    <property type="match status" value="1"/>
</dbReference>
<evidence type="ECO:0000313" key="29">
    <source>
        <dbReference type="RefSeq" id="XP_027351319.1"/>
    </source>
</evidence>
<keyword evidence="10 24" id="KW-0812">Transmembrane</keyword>
<feature type="region of interest" description="Disordered" evidence="23">
    <location>
        <begin position="1138"/>
        <end position="1177"/>
    </location>
</feature>
<keyword evidence="11 25" id="KW-0732">Signal</keyword>
<evidence type="ECO:0000256" key="10">
    <source>
        <dbReference type="ARBA" id="ARBA00022692"/>
    </source>
</evidence>
<evidence type="ECO:0000256" key="2">
    <source>
        <dbReference type="ARBA" id="ARBA00008684"/>
    </source>
</evidence>
<evidence type="ECO:0000256" key="5">
    <source>
        <dbReference type="ARBA" id="ARBA00022475"/>
    </source>
</evidence>
<evidence type="ECO:0000256" key="1">
    <source>
        <dbReference type="ARBA" id="ARBA00004251"/>
    </source>
</evidence>
<comment type="subcellular location">
    <subcellularLocation>
        <location evidence="1">Cell membrane</location>
        <topology evidence="1">Single-pass type I membrane protein</topology>
    </subcellularLocation>
</comment>
<dbReference type="PROSITE" id="PS50011">
    <property type="entry name" value="PROTEIN_KINASE_DOM"/>
    <property type="match status" value="1"/>
</dbReference>
<dbReference type="GeneID" id="113862431"/>
<evidence type="ECO:0000256" key="13">
    <source>
        <dbReference type="ARBA" id="ARBA00022741"/>
    </source>
</evidence>
<dbReference type="PROSITE" id="PS51166">
    <property type="entry name" value="CBM20"/>
    <property type="match status" value="1"/>
</dbReference>
<evidence type="ECO:0000259" key="26">
    <source>
        <dbReference type="PROSITE" id="PS50011"/>
    </source>
</evidence>
<protein>
    <recommendedName>
        <fullName evidence="4">non-specific serine/threonine protein kinase</fullName>
        <ecNumber evidence="4">2.7.11.1</ecNumber>
    </recommendedName>
</protein>
<feature type="binding site" evidence="22">
    <location>
        <position position="699"/>
    </location>
    <ligand>
        <name>ATP</name>
        <dbReference type="ChEBI" id="CHEBI:30616"/>
    </ligand>
</feature>
<dbReference type="FunFam" id="2.60.40.10:FF:000552">
    <property type="entry name" value="Related to glucoamylase"/>
    <property type="match status" value="1"/>
</dbReference>
<evidence type="ECO:0000256" key="25">
    <source>
        <dbReference type="SAM" id="SignalP"/>
    </source>
</evidence>
<comment type="catalytic activity">
    <reaction evidence="21">
        <text>L-seryl-[protein] + ATP = O-phospho-L-seryl-[protein] + ADP + H(+)</text>
        <dbReference type="Rhea" id="RHEA:17989"/>
        <dbReference type="Rhea" id="RHEA-COMP:9863"/>
        <dbReference type="Rhea" id="RHEA-COMP:11604"/>
        <dbReference type="ChEBI" id="CHEBI:15378"/>
        <dbReference type="ChEBI" id="CHEBI:29999"/>
        <dbReference type="ChEBI" id="CHEBI:30616"/>
        <dbReference type="ChEBI" id="CHEBI:83421"/>
        <dbReference type="ChEBI" id="CHEBI:456216"/>
        <dbReference type="EC" id="2.7.11.1"/>
    </reaction>
</comment>
<dbReference type="GO" id="GO:0004674">
    <property type="term" value="F:protein serine/threonine kinase activity"/>
    <property type="evidence" value="ECO:0007669"/>
    <property type="project" value="UniProtKB-KW"/>
</dbReference>
<comment type="similarity">
    <text evidence="2">Belongs to the protein kinase superfamily. Ser/Thr protein kinase family.</text>
</comment>
<dbReference type="InterPro" id="IPR008271">
    <property type="entry name" value="Ser/Thr_kinase_AS"/>
</dbReference>
<dbReference type="FunFam" id="3.30.200.20:FF:000432">
    <property type="entry name" value="LRR receptor-like serine/threonine-protein kinase EFR"/>
    <property type="match status" value="1"/>
</dbReference>
<dbReference type="InterPro" id="IPR000719">
    <property type="entry name" value="Prot_kinase_dom"/>
</dbReference>
<evidence type="ECO:0000256" key="4">
    <source>
        <dbReference type="ARBA" id="ARBA00012513"/>
    </source>
</evidence>
<dbReference type="InterPro" id="IPR050647">
    <property type="entry name" value="Plant_LRR-RLKs"/>
</dbReference>
<evidence type="ECO:0000256" key="8">
    <source>
        <dbReference type="ARBA" id="ARBA00022614"/>
    </source>
</evidence>
<organism evidence="28 29">
    <name type="scientific">Abrus precatorius</name>
    <name type="common">Indian licorice</name>
    <name type="synonym">Glycine abrus</name>
    <dbReference type="NCBI Taxonomy" id="3816"/>
    <lineage>
        <taxon>Eukaryota</taxon>
        <taxon>Viridiplantae</taxon>
        <taxon>Streptophyta</taxon>
        <taxon>Embryophyta</taxon>
        <taxon>Tracheophyta</taxon>
        <taxon>Spermatophyta</taxon>
        <taxon>Magnoliopsida</taxon>
        <taxon>eudicotyledons</taxon>
        <taxon>Gunneridae</taxon>
        <taxon>Pentapetalae</taxon>
        <taxon>rosids</taxon>
        <taxon>fabids</taxon>
        <taxon>Fabales</taxon>
        <taxon>Fabaceae</taxon>
        <taxon>Papilionoideae</taxon>
        <taxon>50 kb inversion clade</taxon>
        <taxon>NPAAA clade</taxon>
        <taxon>indigoferoid/millettioid clade</taxon>
        <taxon>Abreae</taxon>
        <taxon>Abrus</taxon>
    </lineage>
</organism>
<evidence type="ECO:0000256" key="3">
    <source>
        <dbReference type="ARBA" id="ARBA00009592"/>
    </source>
</evidence>
<dbReference type="FunFam" id="1.10.510.10:FF:000358">
    <property type="entry name" value="Putative leucine-rich repeat receptor-like serine/threonine-protein kinase"/>
    <property type="match status" value="1"/>
</dbReference>
<dbReference type="PROSITE" id="PS00108">
    <property type="entry name" value="PROTEIN_KINASE_ST"/>
    <property type="match status" value="1"/>
</dbReference>
<dbReference type="FunFam" id="3.80.10.10:FF:000275">
    <property type="entry name" value="Leucine-rich repeat receptor-like protein kinase"/>
    <property type="match status" value="1"/>
</dbReference>
<dbReference type="GO" id="GO:0005886">
    <property type="term" value="C:plasma membrane"/>
    <property type="evidence" value="ECO:0007669"/>
    <property type="project" value="UniProtKB-SubCell"/>
</dbReference>
<dbReference type="Pfam" id="PF00069">
    <property type="entry name" value="Pkinase"/>
    <property type="match status" value="1"/>
</dbReference>
<dbReference type="GO" id="GO:2001070">
    <property type="term" value="F:starch binding"/>
    <property type="evidence" value="ECO:0007669"/>
    <property type="project" value="InterPro"/>
</dbReference>
<evidence type="ECO:0000256" key="16">
    <source>
        <dbReference type="ARBA" id="ARBA00022989"/>
    </source>
</evidence>
<keyword evidence="14" id="KW-0418">Kinase</keyword>
<reference evidence="28" key="1">
    <citation type="journal article" date="2019" name="Toxins">
        <title>Detection of Abrin-Like and Prepropulchellin-Like Toxin Genes and Transcripts Using Whole Genome Sequencing and Full-Length Transcript Sequencing of Abrus precatorius.</title>
        <authorList>
            <person name="Hovde B.T."/>
            <person name="Daligault H.E."/>
            <person name="Hanschen E.R."/>
            <person name="Kunde Y.A."/>
            <person name="Johnson M.B."/>
            <person name="Starkenburg S.R."/>
            <person name="Johnson S.L."/>
        </authorList>
    </citation>
    <scope>NUCLEOTIDE SEQUENCE [LARGE SCALE GENOMIC DNA]</scope>
</reference>
<keyword evidence="18" id="KW-0675">Receptor</keyword>
<feature type="domain" description="CBM20" evidence="27">
    <location>
        <begin position="1028"/>
        <end position="1130"/>
    </location>
</feature>
<evidence type="ECO:0000256" key="6">
    <source>
        <dbReference type="ARBA" id="ARBA00022527"/>
    </source>
</evidence>
<dbReference type="Gene3D" id="3.80.10.10">
    <property type="entry name" value="Ribonuclease Inhibitor"/>
    <property type="match status" value="3"/>
</dbReference>
<dbReference type="InterPro" id="IPR001611">
    <property type="entry name" value="Leu-rich_rpt"/>
</dbReference>
<evidence type="ECO:0000256" key="20">
    <source>
        <dbReference type="ARBA" id="ARBA00047899"/>
    </source>
</evidence>
<keyword evidence="28" id="KW-1185">Reference proteome</keyword>
<feature type="signal peptide" evidence="25">
    <location>
        <begin position="1"/>
        <end position="25"/>
    </location>
</feature>
<keyword evidence="15 22" id="KW-0067">ATP-binding</keyword>
<evidence type="ECO:0000256" key="22">
    <source>
        <dbReference type="PROSITE-ProRule" id="PRU10141"/>
    </source>
</evidence>
<dbReference type="Proteomes" id="UP000694853">
    <property type="component" value="Unplaced"/>
</dbReference>
<dbReference type="EC" id="2.7.11.1" evidence="4"/>
<keyword evidence="8" id="KW-0433">Leucine-rich repeat</keyword>
<name>A0A8B8L9A2_ABRPR</name>
<dbReference type="InterPro" id="IPR003591">
    <property type="entry name" value="Leu-rich_rpt_typical-subtyp"/>
</dbReference>
<dbReference type="PROSITE" id="PS00107">
    <property type="entry name" value="PROTEIN_KINASE_ATP"/>
    <property type="match status" value="1"/>
</dbReference>
<keyword evidence="7" id="KW-0597">Phosphoprotein</keyword>
<gene>
    <name evidence="29" type="primary">LOC113862431</name>
</gene>
<dbReference type="Gene3D" id="1.10.510.10">
    <property type="entry name" value="Transferase(Phosphotransferase) domain 1"/>
    <property type="match status" value="1"/>
</dbReference>
<dbReference type="FunFam" id="3.80.10.10:FF:000288">
    <property type="entry name" value="LRR receptor-like serine/threonine-protein kinase EFR"/>
    <property type="match status" value="1"/>
</dbReference>
<dbReference type="Pfam" id="PF00560">
    <property type="entry name" value="LRR_1"/>
    <property type="match status" value="3"/>
</dbReference>